<dbReference type="AlphaFoldDB" id="A0A2P6NU72"/>
<dbReference type="EMBL" id="MDYQ01000020">
    <property type="protein sequence ID" value="PRP87486.1"/>
    <property type="molecule type" value="Genomic_DNA"/>
</dbReference>
<dbReference type="InterPro" id="IPR003386">
    <property type="entry name" value="LACT/PDAT_acylTrfase"/>
</dbReference>
<evidence type="ECO:0008006" key="3">
    <source>
        <dbReference type="Google" id="ProtNLM"/>
    </source>
</evidence>
<reference evidence="1 2" key="1">
    <citation type="journal article" date="2018" name="Genome Biol. Evol.">
        <title>Multiple Roots of Fruiting Body Formation in Amoebozoa.</title>
        <authorList>
            <person name="Hillmann F."/>
            <person name="Forbes G."/>
            <person name="Novohradska S."/>
            <person name="Ferling I."/>
            <person name="Riege K."/>
            <person name="Groth M."/>
            <person name="Westermann M."/>
            <person name="Marz M."/>
            <person name="Spaller T."/>
            <person name="Winckler T."/>
            <person name="Schaap P."/>
            <person name="Glockner G."/>
        </authorList>
    </citation>
    <scope>NUCLEOTIDE SEQUENCE [LARGE SCALE GENOMIC DNA]</scope>
    <source>
        <strain evidence="1 2">Jena</strain>
    </source>
</reference>
<sequence>MHVSEHSKRIPLVFVPGVKGSSLQDAEGRKVWITPRQAFGQNPRHCQALDLPLHWYEVNNDPEDPDGHLRYRQMTDGIQPRKPISKVAKFHIYGHWLKVARKIDRPYYEFAYDWRRDLNEASHNLIKFLEPIVAQHGPVQIVCHSMGGLVVFAALNDPKTVKMFHNVIFAGTPFSQEIGFLFDMHVGVPNGFNNQILDPKVLFTCASGSVFYPFHDNPKVFIRKDQVQHERRRPEPDEDHTTFLSDEEIRHHKQFLEDHPDLTVFDIDFYDPNDWREFKIGIFSMEYQNMNFKLPPGARQEDLEAVINSHMQHAMYQGVHFRNRIKFNPKVEYPPMAMLHNTTHETFARVLRDGPKSVRGFDFETLPKTTGDIRVSAASTTLPRGVPFDVYETENEHAYLLDDPIVWKIMDRMNDFNGDPEWFHRTKITFVRKQVDGKPIVTRHHEHVIRVL</sequence>
<dbReference type="GO" id="GO:0008374">
    <property type="term" value="F:O-acyltransferase activity"/>
    <property type="evidence" value="ECO:0007669"/>
    <property type="project" value="InterPro"/>
</dbReference>
<accession>A0A2P6NU72</accession>
<evidence type="ECO:0000313" key="2">
    <source>
        <dbReference type="Proteomes" id="UP000241769"/>
    </source>
</evidence>
<keyword evidence="2" id="KW-1185">Reference proteome</keyword>
<comment type="caution">
    <text evidence="1">The sequence shown here is derived from an EMBL/GenBank/DDBJ whole genome shotgun (WGS) entry which is preliminary data.</text>
</comment>
<dbReference type="Gene3D" id="3.40.50.1820">
    <property type="entry name" value="alpha/beta hydrolase"/>
    <property type="match status" value="1"/>
</dbReference>
<name>A0A2P6NU72_9EUKA</name>
<dbReference type="Pfam" id="PF02450">
    <property type="entry name" value="LCAT"/>
    <property type="match status" value="1"/>
</dbReference>
<dbReference type="InterPro" id="IPR029058">
    <property type="entry name" value="AB_hydrolase_fold"/>
</dbReference>
<dbReference type="SUPFAM" id="SSF53474">
    <property type="entry name" value="alpha/beta-Hydrolases"/>
    <property type="match status" value="1"/>
</dbReference>
<dbReference type="InParanoid" id="A0A2P6NU72"/>
<evidence type="ECO:0000313" key="1">
    <source>
        <dbReference type="EMBL" id="PRP87486.1"/>
    </source>
</evidence>
<gene>
    <name evidence="1" type="ORF">PROFUN_00697</name>
</gene>
<protein>
    <recommendedName>
        <fullName evidence="3">Lecithin:cholesterol acyltransferase</fullName>
    </recommendedName>
</protein>
<dbReference type="PANTHER" id="PTHR11440">
    <property type="entry name" value="LECITHIN-CHOLESTEROL ACYLTRANSFERASE-RELATED"/>
    <property type="match status" value="1"/>
</dbReference>
<dbReference type="OrthoDB" id="10250441at2759"/>
<dbReference type="Proteomes" id="UP000241769">
    <property type="component" value="Unassembled WGS sequence"/>
</dbReference>
<proteinExistence type="predicted"/>
<organism evidence="1 2">
    <name type="scientific">Planoprotostelium fungivorum</name>
    <dbReference type="NCBI Taxonomy" id="1890364"/>
    <lineage>
        <taxon>Eukaryota</taxon>
        <taxon>Amoebozoa</taxon>
        <taxon>Evosea</taxon>
        <taxon>Variosea</taxon>
        <taxon>Cavosteliida</taxon>
        <taxon>Cavosteliaceae</taxon>
        <taxon>Planoprotostelium</taxon>
    </lineage>
</organism>
<dbReference type="GO" id="GO:0006629">
    <property type="term" value="P:lipid metabolic process"/>
    <property type="evidence" value="ECO:0007669"/>
    <property type="project" value="InterPro"/>
</dbReference>